<dbReference type="KEGG" id="mic:Mic7113_2382"/>
<keyword evidence="2" id="KW-1185">Reference proteome</keyword>
<dbReference type="eggNOG" id="COG0561">
    <property type="taxonomic scope" value="Bacteria"/>
</dbReference>
<dbReference type="GO" id="GO:0016791">
    <property type="term" value="F:phosphatase activity"/>
    <property type="evidence" value="ECO:0007669"/>
    <property type="project" value="TreeGrafter"/>
</dbReference>
<dbReference type="AlphaFoldDB" id="K9WEG1"/>
<dbReference type="InterPro" id="IPR036412">
    <property type="entry name" value="HAD-like_sf"/>
</dbReference>
<dbReference type="OrthoDB" id="9768060at2"/>
<protein>
    <submittedName>
        <fullName evidence="1">HAD-superfamily hydrolase, subfamily IIB</fullName>
    </submittedName>
</protein>
<proteinExistence type="predicted"/>
<accession>K9WEG1</accession>
<dbReference type="Proteomes" id="UP000010471">
    <property type="component" value="Chromosome"/>
</dbReference>
<organism evidence="1 2">
    <name type="scientific">Allocoleopsis franciscana PCC 7113</name>
    <dbReference type="NCBI Taxonomy" id="1173027"/>
    <lineage>
        <taxon>Bacteria</taxon>
        <taxon>Bacillati</taxon>
        <taxon>Cyanobacteriota</taxon>
        <taxon>Cyanophyceae</taxon>
        <taxon>Coleofasciculales</taxon>
        <taxon>Coleofasciculaceae</taxon>
        <taxon>Allocoleopsis</taxon>
        <taxon>Allocoleopsis franciscana</taxon>
    </lineage>
</organism>
<dbReference type="NCBIfam" id="TIGR01484">
    <property type="entry name" value="HAD-SF-IIB"/>
    <property type="match status" value="2"/>
</dbReference>
<dbReference type="Pfam" id="PF08282">
    <property type="entry name" value="Hydrolase_3"/>
    <property type="match status" value="2"/>
</dbReference>
<keyword evidence="1" id="KW-0378">Hydrolase</keyword>
<dbReference type="HOGENOM" id="CLU_044146_2_0_3"/>
<dbReference type="RefSeq" id="WP_015182335.1">
    <property type="nucleotide sequence ID" value="NC_019738.1"/>
</dbReference>
<dbReference type="PANTHER" id="PTHR10000:SF8">
    <property type="entry name" value="HAD SUPERFAMILY HYDROLASE-LIKE, TYPE 3"/>
    <property type="match status" value="1"/>
</dbReference>
<dbReference type="SUPFAM" id="SSF56784">
    <property type="entry name" value="HAD-like"/>
    <property type="match status" value="1"/>
</dbReference>
<evidence type="ECO:0000313" key="2">
    <source>
        <dbReference type="Proteomes" id="UP000010471"/>
    </source>
</evidence>
<dbReference type="Gene3D" id="3.90.1070.10">
    <property type="match status" value="1"/>
</dbReference>
<dbReference type="PANTHER" id="PTHR10000">
    <property type="entry name" value="PHOSPHOSERINE PHOSPHATASE"/>
    <property type="match status" value="1"/>
</dbReference>
<name>K9WEG1_9CYAN</name>
<dbReference type="InterPro" id="IPR006379">
    <property type="entry name" value="HAD-SF_hydro_IIB"/>
</dbReference>
<evidence type="ECO:0000313" key="1">
    <source>
        <dbReference type="EMBL" id="AFZ18186.1"/>
    </source>
</evidence>
<dbReference type="Gene3D" id="3.40.50.1000">
    <property type="entry name" value="HAD superfamily/HAD-like"/>
    <property type="match status" value="1"/>
</dbReference>
<reference evidence="1 2" key="1">
    <citation type="submission" date="2012-06" db="EMBL/GenBank/DDBJ databases">
        <title>Finished chromosome of genome of Microcoleus sp. PCC 7113.</title>
        <authorList>
            <consortium name="US DOE Joint Genome Institute"/>
            <person name="Gugger M."/>
            <person name="Coursin T."/>
            <person name="Rippka R."/>
            <person name="Tandeau De Marsac N."/>
            <person name="Huntemann M."/>
            <person name="Wei C.-L."/>
            <person name="Han J."/>
            <person name="Detter J.C."/>
            <person name="Han C."/>
            <person name="Tapia R."/>
            <person name="Chen A."/>
            <person name="Kyrpides N."/>
            <person name="Mavromatis K."/>
            <person name="Markowitz V."/>
            <person name="Szeto E."/>
            <person name="Ivanova N."/>
            <person name="Pagani I."/>
            <person name="Pati A."/>
            <person name="Goodwin L."/>
            <person name="Nordberg H.P."/>
            <person name="Cantor M.N."/>
            <person name="Hua S.X."/>
            <person name="Woyke T."/>
            <person name="Kerfeld C.A."/>
        </authorList>
    </citation>
    <scope>NUCLEOTIDE SEQUENCE [LARGE SCALE GENOMIC DNA]</scope>
    <source>
        <strain evidence="1 2">PCC 7113</strain>
    </source>
</reference>
<dbReference type="InterPro" id="IPR023214">
    <property type="entry name" value="HAD_sf"/>
</dbReference>
<dbReference type="EMBL" id="CP003630">
    <property type="protein sequence ID" value="AFZ18186.1"/>
    <property type="molecule type" value="Genomic_DNA"/>
</dbReference>
<dbReference type="GO" id="GO:0000287">
    <property type="term" value="F:magnesium ion binding"/>
    <property type="evidence" value="ECO:0007669"/>
    <property type="project" value="TreeGrafter"/>
</dbReference>
<dbReference type="GO" id="GO:0005829">
    <property type="term" value="C:cytosol"/>
    <property type="evidence" value="ECO:0007669"/>
    <property type="project" value="TreeGrafter"/>
</dbReference>
<gene>
    <name evidence="1" type="ORF">Mic7113_2382</name>
</gene>
<dbReference type="PATRIC" id="fig|1173027.3.peg.2606"/>
<sequence>MHYLALATDYDGTLASDGRVNKETLAALDRLRDSGRKLILVTGRHLDDLLNVFPEINLCEWVVVENGALLYQPATREEKPLGAPPPEEFVKALQQRGVDPLTVGRVIVATWHPHENTVLDVIRDLGLEYQVIFNKGAVMVLPSGVNKASGLSAVLKELGLPPHNTVAIGDAENDQAFLDFCGCGVAVANALPMLKEHADFVTKGDRGAGVVELIDKLIASDLAELAPH</sequence>